<evidence type="ECO:0000256" key="1">
    <source>
        <dbReference type="ARBA" id="ARBA00001968"/>
    </source>
</evidence>
<dbReference type="PANTHER" id="PTHR22930">
    <property type="match status" value="1"/>
</dbReference>
<keyword evidence="12" id="KW-1185">Reference proteome</keyword>
<dbReference type="GO" id="GO:0005634">
    <property type="term" value="C:nucleus"/>
    <property type="evidence" value="ECO:0007669"/>
    <property type="project" value="UniProtKB-SubCell"/>
</dbReference>
<feature type="compositionally biased region" description="Acidic residues" evidence="8">
    <location>
        <begin position="1"/>
        <end position="13"/>
    </location>
</feature>
<feature type="domain" description="DDE Tnp4" evidence="9">
    <location>
        <begin position="278"/>
        <end position="336"/>
    </location>
</feature>
<evidence type="ECO:0000256" key="6">
    <source>
        <dbReference type="ARBA" id="ARBA00022801"/>
    </source>
</evidence>
<dbReference type="GO" id="GO:0004518">
    <property type="term" value="F:nuclease activity"/>
    <property type="evidence" value="ECO:0007669"/>
    <property type="project" value="UniProtKB-KW"/>
</dbReference>
<comment type="subcellular location">
    <subcellularLocation>
        <location evidence="2">Nucleus</location>
    </subcellularLocation>
</comment>
<proteinExistence type="inferred from homology"/>
<dbReference type="Proteomes" id="UP000596660">
    <property type="component" value="Unplaced"/>
</dbReference>
<keyword evidence="4" id="KW-0540">Nuclease</keyword>
<evidence type="ECO:0000259" key="9">
    <source>
        <dbReference type="Pfam" id="PF13359"/>
    </source>
</evidence>
<dbReference type="Pfam" id="PF13359">
    <property type="entry name" value="DDE_Tnp_4"/>
    <property type="match status" value="1"/>
</dbReference>
<dbReference type="AlphaFoldDB" id="A0A803N0H3"/>
<dbReference type="Gramene" id="AUR62038457-RA">
    <property type="protein sequence ID" value="AUR62038457-RA:cds"/>
    <property type="gene ID" value="AUR62038457"/>
</dbReference>
<evidence type="ECO:0000256" key="3">
    <source>
        <dbReference type="ARBA" id="ARBA00006958"/>
    </source>
</evidence>
<evidence type="ECO:0000256" key="8">
    <source>
        <dbReference type="SAM" id="MobiDB-lite"/>
    </source>
</evidence>
<protein>
    <recommendedName>
        <fullName evidence="13">DDE Tnp4 domain-containing protein</fullName>
    </recommendedName>
</protein>
<reference evidence="11" key="1">
    <citation type="journal article" date="2017" name="Nature">
        <title>The genome of Chenopodium quinoa.</title>
        <authorList>
            <person name="Jarvis D.E."/>
            <person name="Ho Y.S."/>
            <person name="Lightfoot D.J."/>
            <person name="Schmoeckel S.M."/>
            <person name="Li B."/>
            <person name="Borm T.J.A."/>
            <person name="Ohyanagi H."/>
            <person name="Mineta K."/>
            <person name="Michell C.T."/>
            <person name="Saber N."/>
            <person name="Kharbatia N.M."/>
            <person name="Rupper R.R."/>
            <person name="Sharp A.R."/>
            <person name="Dally N."/>
            <person name="Boughton B.A."/>
            <person name="Woo Y.H."/>
            <person name="Gao G."/>
            <person name="Schijlen E.G.W.M."/>
            <person name="Guo X."/>
            <person name="Momin A.A."/>
            <person name="Negrao S."/>
            <person name="Al-Babili S."/>
            <person name="Gehring C."/>
            <person name="Roessner U."/>
            <person name="Jung C."/>
            <person name="Murphy K."/>
            <person name="Arold S.T."/>
            <person name="Gojobori T."/>
            <person name="van der Linden C.G."/>
            <person name="van Loo E.N."/>
            <person name="Jellen E.N."/>
            <person name="Maughan P.J."/>
            <person name="Tester M."/>
        </authorList>
    </citation>
    <scope>NUCLEOTIDE SEQUENCE [LARGE SCALE GENOMIC DNA]</scope>
    <source>
        <strain evidence="11">cv. PI 614886</strain>
    </source>
</reference>
<evidence type="ECO:0000313" key="12">
    <source>
        <dbReference type="Proteomes" id="UP000596660"/>
    </source>
</evidence>
<name>A0A803N0H3_CHEQI</name>
<keyword evidence="7" id="KW-0539">Nucleus</keyword>
<dbReference type="PANTHER" id="PTHR22930:SF280">
    <property type="entry name" value="OS11G0202600 PROTEIN"/>
    <property type="match status" value="1"/>
</dbReference>
<evidence type="ECO:0000256" key="4">
    <source>
        <dbReference type="ARBA" id="ARBA00022722"/>
    </source>
</evidence>
<dbReference type="InterPro" id="IPR027806">
    <property type="entry name" value="HARBI1_dom"/>
</dbReference>
<dbReference type="EnsemblPlants" id="AUR62038457-RA">
    <property type="protein sequence ID" value="AUR62038457-RA:cds"/>
    <property type="gene ID" value="AUR62038457"/>
</dbReference>
<feature type="compositionally biased region" description="Polar residues" evidence="8">
    <location>
        <begin position="34"/>
        <end position="44"/>
    </location>
</feature>
<evidence type="ECO:0000256" key="5">
    <source>
        <dbReference type="ARBA" id="ARBA00022723"/>
    </source>
</evidence>
<dbReference type="Pfam" id="PF26138">
    <property type="entry name" value="DUF8040"/>
    <property type="match status" value="1"/>
</dbReference>
<feature type="region of interest" description="Disordered" evidence="8">
    <location>
        <begin position="1"/>
        <end position="67"/>
    </location>
</feature>
<dbReference type="InterPro" id="IPR045249">
    <property type="entry name" value="HARBI1-like"/>
</dbReference>
<feature type="compositionally biased region" description="Basic and acidic residues" evidence="8">
    <location>
        <begin position="367"/>
        <end position="379"/>
    </location>
</feature>
<accession>A0A803N0H3</accession>
<evidence type="ECO:0000259" key="10">
    <source>
        <dbReference type="Pfam" id="PF26138"/>
    </source>
</evidence>
<dbReference type="GO" id="GO:0016787">
    <property type="term" value="F:hydrolase activity"/>
    <property type="evidence" value="ECO:0007669"/>
    <property type="project" value="UniProtKB-KW"/>
</dbReference>
<sequence>FGDDDQDREDDDGTREGSGDNENIDSDYVGIDVNASSAAQSVSPPKTMRKQVKGGTSSKRKSEVQTLSRMEVVVSRGQEYYVRAVKYFEKEEYANMFLALEGDEQRMGDENIRHACMILALQELHDSAEDNLDSITIPSTRQPRRERGESGAEFIHRLLTETPTECQIQLRLDRNMFIQLVNLMIERDIILDAKYVKVAEQVGICLYILGKGLSYRDASDKFKHSISTLCKYHNEVLKAMVNLSFDIIRPHRDLFEVPPEVANGTRYWPYFKDAIGALDGTLIDAIVSDTDGVPFRDRHGKKSWNVLACCSFDRIYTFNNVGWEGSVHDTMVWKDSLGNPQFNFPHPPPDSMEIVRHDIALRIWRANRSESDNEGDKNQDQSNNEDDENANHMEVDG</sequence>
<reference evidence="11" key="2">
    <citation type="submission" date="2021-03" db="UniProtKB">
        <authorList>
            <consortium name="EnsemblPlants"/>
        </authorList>
    </citation>
    <scope>IDENTIFICATION</scope>
</reference>
<evidence type="ECO:0000256" key="2">
    <source>
        <dbReference type="ARBA" id="ARBA00004123"/>
    </source>
</evidence>
<keyword evidence="6" id="KW-0378">Hydrolase</keyword>
<keyword evidence="5" id="KW-0479">Metal-binding</keyword>
<comment type="similarity">
    <text evidence="3">Belongs to the HARBI1 family.</text>
</comment>
<dbReference type="InterPro" id="IPR058353">
    <property type="entry name" value="DUF8040"/>
</dbReference>
<evidence type="ECO:0000313" key="11">
    <source>
        <dbReference type="EnsemblPlants" id="AUR62038457-RA:cds"/>
    </source>
</evidence>
<evidence type="ECO:0008006" key="13">
    <source>
        <dbReference type="Google" id="ProtNLM"/>
    </source>
</evidence>
<dbReference type="GO" id="GO:0046872">
    <property type="term" value="F:metal ion binding"/>
    <property type="evidence" value="ECO:0007669"/>
    <property type="project" value="UniProtKB-KW"/>
</dbReference>
<feature type="region of interest" description="Disordered" evidence="8">
    <location>
        <begin position="366"/>
        <end position="397"/>
    </location>
</feature>
<feature type="domain" description="DUF8040" evidence="10">
    <location>
        <begin position="150"/>
        <end position="241"/>
    </location>
</feature>
<comment type="cofactor">
    <cofactor evidence="1">
        <name>a divalent metal cation</name>
        <dbReference type="ChEBI" id="CHEBI:60240"/>
    </cofactor>
</comment>
<organism evidence="11 12">
    <name type="scientific">Chenopodium quinoa</name>
    <name type="common">Quinoa</name>
    <dbReference type="NCBI Taxonomy" id="63459"/>
    <lineage>
        <taxon>Eukaryota</taxon>
        <taxon>Viridiplantae</taxon>
        <taxon>Streptophyta</taxon>
        <taxon>Embryophyta</taxon>
        <taxon>Tracheophyta</taxon>
        <taxon>Spermatophyta</taxon>
        <taxon>Magnoliopsida</taxon>
        <taxon>eudicotyledons</taxon>
        <taxon>Gunneridae</taxon>
        <taxon>Pentapetalae</taxon>
        <taxon>Caryophyllales</taxon>
        <taxon>Chenopodiaceae</taxon>
        <taxon>Chenopodioideae</taxon>
        <taxon>Atripliceae</taxon>
        <taxon>Chenopodium</taxon>
    </lineage>
</organism>
<evidence type="ECO:0000256" key="7">
    <source>
        <dbReference type="ARBA" id="ARBA00023242"/>
    </source>
</evidence>